<evidence type="ECO:0000256" key="2">
    <source>
        <dbReference type="ARBA" id="ARBA00009765"/>
    </source>
</evidence>
<comment type="similarity">
    <text evidence="2">Belongs to the CorA metal ion transporter (MIT) (TC 1.A.35) family.</text>
</comment>
<dbReference type="InterPro" id="IPR045863">
    <property type="entry name" value="CorA_TM1_TM2"/>
</dbReference>
<evidence type="ECO:0000256" key="4">
    <source>
        <dbReference type="ARBA" id="ARBA00022475"/>
    </source>
</evidence>
<accession>A0A2I9CY38</accession>
<comment type="caution">
    <text evidence="10">The sequence shown here is derived from an EMBL/GenBank/DDBJ whole genome shotgun (WGS) entry which is preliminary data.</text>
</comment>
<dbReference type="GO" id="GO:0015095">
    <property type="term" value="F:magnesium ion transmembrane transporter activity"/>
    <property type="evidence" value="ECO:0007669"/>
    <property type="project" value="TreeGrafter"/>
</dbReference>
<organism evidence="10 11">
    <name type="scientific">Deinococcus aerius</name>
    <dbReference type="NCBI Taxonomy" id="200253"/>
    <lineage>
        <taxon>Bacteria</taxon>
        <taxon>Thermotogati</taxon>
        <taxon>Deinococcota</taxon>
        <taxon>Deinococci</taxon>
        <taxon>Deinococcales</taxon>
        <taxon>Deinococcaceae</taxon>
        <taxon>Deinococcus</taxon>
    </lineage>
</organism>
<keyword evidence="6 9" id="KW-1133">Transmembrane helix</keyword>
<dbReference type="SUPFAM" id="SSF143865">
    <property type="entry name" value="CorA soluble domain-like"/>
    <property type="match status" value="1"/>
</dbReference>
<evidence type="ECO:0000256" key="8">
    <source>
        <dbReference type="SAM" id="MobiDB-lite"/>
    </source>
</evidence>
<dbReference type="Proteomes" id="UP000236569">
    <property type="component" value="Unassembled WGS sequence"/>
</dbReference>
<feature type="transmembrane region" description="Helical" evidence="9">
    <location>
        <begin position="289"/>
        <end position="308"/>
    </location>
</feature>
<dbReference type="EMBL" id="BFAG01000012">
    <property type="protein sequence ID" value="GBF07042.1"/>
    <property type="molecule type" value="Genomic_DNA"/>
</dbReference>
<keyword evidence="3" id="KW-0813">Transport</keyword>
<dbReference type="InterPro" id="IPR002523">
    <property type="entry name" value="MgTranspt_CorA/ZnTranspt_ZntB"/>
</dbReference>
<proteinExistence type="inferred from homology"/>
<dbReference type="AlphaFoldDB" id="A0A2I9CY38"/>
<keyword evidence="7 9" id="KW-0472">Membrane</keyword>
<protein>
    <submittedName>
        <fullName evidence="10">Mg2+ transporter protein, CorA-like protein</fullName>
    </submittedName>
</protein>
<keyword evidence="11" id="KW-1185">Reference proteome</keyword>
<feature type="region of interest" description="Disordered" evidence="8">
    <location>
        <begin position="1"/>
        <end position="24"/>
    </location>
</feature>
<evidence type="ECO:0000256" key="1">
    <source>
        <dbReference type="ARBA" id="ARBA00004651"/>
    </source>
</evidence>
<dbReference type="GO" id="GO:0050897">
    <property type="term" value="F:cobalt ion binding"/>
    <property type="evidence" value="ECO:0007669"/>
    <property type="project" value="TreeGrafter"/>
</dbReference>
<evidence type="ECO:0000256" key="6">
    <source>
        <dbReference type="ARBA" id="ARBA00022989"/>
    </source>
</evidence>
<evidence type="ECO:0000256" key="9">
    <source>
        <dbReference type="SAM" id="Phobius"/>
    </source>
</evidence>
<evidence type="ECO:0000256" key="5">
    <source>
        <dbReference type="ARBA" id="ARBA00022692"/>
    </source>
</evidence>
<reference evidence="11" key="1">
    <citation type="submission" date="2018-01" db="EMBL/GenBank/DDBJ databases">
        <title>Draft Genome Sequence of the Radioresistant Bacterium Deinococcus aerius TR0125, Isolated from the Higher Atmosphere above Japan.</title>
        <authorList>
            <person name="Satoh K."/>
            <person name="Arai H."/>
            <person name="Sanzen T."/>
            <person name="Kawaguchi Y."/>
            <person name="Hayashi H."/>
            <person name="Yokobori S."/>
            <person name="Yamagishi A."/>
            <person name="Oono Y."/>
            <person name="Narumi I."/>
        </authorList>
    </citation>
    <scope>NUCLEOTIDE SEQUENCE [LARGE SCALE GENOMIC DNA]</scope>
    <source>
        <strain evidence="11">TR0125</strain>
    </source>
</reference>
<dbReference type="Pfam" id="PF01544">
    <property type="entry name" value="CorA"/>
    <property type="match status" value="1"/>
</dbReference>
<keyword evidence="5 9" id="KW-0812">Transmembrane</keyword>
<sequence>MSGTGRGRRVDGGPAAETPARDTGGVRVRPYLFDADGEDREVHLDGALVRGLSERQLLWVDVLGRDAAETGRLGELLGFHPGATQHLADPSPHPQVRNYGDTFRVDVQAVGERGGRLVGTELNIVVGPGALMTVHAEDIPFLDEFTAQERNNDRLGQLTPEAFLAALLNWHLTSYLREVEALERHLDEVDEAILGRPERGDFLGDLARHRRRVSELRRLLTDHRDVYATLSRPDFKAIEDSAAADYYDALEERFERALASTEGLREAVLGSFDLYMTSLGQRTNDTMRVLTVATVLLGLWALVASLFGTNFQLPLEKTGVRGFLAMLAALLLLSALVMWAARRRRWW</sequence>
<dbReference type="PANTHER" id="PTHR46494">
    <property type="entry name" value="CORA FAMILY METAL ION TRANSPORTER (EUROFUNG)"/>
    <property type="match status" value="1"/>
</dbReference>
<dbReference type="InterPro" id="IPR045861">
    <property type="entry name" value="CorA_cytoplasmic_dom"/>
</dbReference>
<dbReference type="GO" id="GO:0000287">
    <property type="term" value="F:magnesium ion binding"/>
    <property type="evidence" value="ECO:0007669"/>
    <property type="project" value="TreeGrafter"/>
</dbReference>
<dbReference type="Gene3D" id="1.20.58.340">
    <property type="entry name" value="Magnesium transport protein CorA, transmembrane region"/>
    <property type="match status" value="2"/>
</dbReference>
<name>A0A2I9CY38_9DEIO</name>
<gene>
    <name evidence="10" type="ORF">DAERI_120035</name>
</gene>
<keyword evidence="4" id="KW-1003">Cell membrane</keyword>
<comment type="subcellular location">
    <subcellularLocation>
        <location evidence="1">Cell membrane</location>
        <topology evidence="1">Multi-pass membrane protein</topology>
    </subcellularLocation>
</comment>
<dbReference type="Gene3D" id="3.30.460.20">
    <property type="entry name" value="CorA soluble domain-like"/>
    <property type="match status" value="1"/>
</dbReference>
<dbReference type="PANTHER" id="PTHR46494:SF1">
    <property type="entry name" value="CORA FAMILY METAL ION TRANSPORTER (EUROFUNG)"/>
    <property type="match status" value="1"/>
</dbReference>
<dbReference type="GO" id="GO:0015087">
    <property type="term" value="F:cobalt ion transmembrane transporter activity"/>
    <property type="evidence" value="ECO:0007669"/>
    <property type="project" value="TreeGrafter"/>
</dbReference>
<evidence type="ECO:0000313" key="10">
    <source>
        <dbReference type="EMBL" id="GBF07042.1"/>
    </source>
</evidence>
<feature type="transmembrane region" description="Helical" evidence="9">
    <location>
        <begin position="320"/>
        <end position="341"/>
    </location>
</feature>
<evidence type="ECO:0000256" key="3">
    <source>
        <dbReference type="ARBA" id="ARBA00022448"/>
    </source>
</evidence>
<dbReference type="SUPFAM" id="SSF144083">
    <property type="entry name" value="Magnesium transport protein CorA, transmembrane region"/>
    <property type="match status" value="1"/>
</dbReference>
<evidence type="ECO:0000313" key="11">
    <source>
        <dbReference type="Proteomes" id="UP000236569"/>
    </source>
</evidence>
<evidence type="ECO:0000256" key="7">
    <source>
        <dbReference type="ARBA" id="ARBA00023136"/>
    </source>
</evidence>
<dbReference type="GO" id="GO:0005886">
    <property type="term" value="C:plasma membrane"/>
    <property type="evidence" value="ECO:0007669"/>
    <property type="project" value="UniProtKB-SubCell"/>
</dbReference>